<dbReference type="GO" id="GO:0045109">
    <property type="term" value="P:intermediate filament organization"/>
    <property type="evidence" value="ECO:0007669"/>
    <property type="project" value="TreeGrafter"/>
</dbReference>
<dbReference type="PROSITE" id="PS51842">
    <property type="entry name" value="IF_ROD_2"/>
    <property type="match status" value="1"/>
</dbReference>
<evidence type="ECO:0000256" key="3">
    <source>
        <dbReference type="RuleBase" id="RU000685"/>
    </source>
</evidence>
<feature type="coiled-coil region" evidence="4">
    <location>
        <begin position="287"/>
        <end position="321"/>
    </location>
</feature>
<dbReference type="GO" id="GO:0030855">
    <property type="term" value="P:epithelial cell differentiation"/>
    <property type="evidence" value="ECO:0007669"/>
    <property type="project" value="TreeGrafter"/>
</dbReference>
<dbReference type="FunFam" id="1.20.5.170:FF:000002">
    <property type="entry name" value="Type I keratin KA11"/>
    <property type="match status" value="1"/>
</dbReference>
<evidence type="ECO:0000259" key="5">
    <source>
        <dbReference type="PROSITE" id="PS51842"/>
    </source>
</evidence>
<evidence type="ECO:0000256" key="4">
    <source>
        <dbReference type="SAM" id="Coils"/>
    </source>
</evidence>
<evidence type="ECO:0000256" key="1">
    <source>
        <dbReference type="ARBA" id="ARBA00022754"/>
    </source>
</evidence>
<sequence length="433" mass="49253">MNSNQGFYHFSSGSLGGAAGCSFAYPGNFYRASSLHGGSSNPHFPISFGRPIMLTSDVETGWGCFGGSHGDLFMGRNEKQTMQELNDRLAAYLEKVHSLEEANTQLEGCIREWHKKQSHGTKHNFKDYEQNISDMHEQIETGRVTNAGIVLQIDNAKMATEDFRLKYEAEKALRQSVQYDVENIRKELDNMTIIITDLEMEIEALREDHILKKKEHEEDMQAYGASKDLKVDVKVNRAPQEDLAKLLAGIRADYEAIIEKNRQSLDAWFQQQIASESFEKSPNQEELQNTQKEIAELNRTLQNLEIDLQTQVNKKFALENTLDENKSHYAFQLQSIQDLISKCEEELSGIRHDIKCQNNQYKVLFGIKTRLEKEISTYRQLLEGKAQGLTGFNSSSKERGSTGQNLTKIVQETVDGQVVSTHTANIKRQAQLY</sequence>
<keyword evidence="7" id="KW-1185">Reference proteome</keyword>
<evidence type="ECO:0000313" key="7">
    <source>
        <dbReference type="Proteomes" id="UP000694421"/>
    </source>
</evidence>
<keyword evidence="2 4" id="KW-0175">Coiled coil</keyword>
<accession>A0A8D0BAI2</accession>
<dbReference type="PRINTS" id="PR01248">
    <property type="entry name" value="TYPE1KERATIN"/>
</dbReference>
<reference evidence="6" key="2">
    <citation type="submission" date="2025-09" db="UniProtKB">
        <authorList>
            <consortium name="Ensembl"/>
        </authorList>
    </citation>
    <scope>IDENTIFICATION</scope>
</reference>
<protein>
    <submittedName>
        <fullName evidence="6">Keratin 23</fullName>
    </submittedName>
</protein>
<keyword evidence="1 3" id="KW-0403">Intermediate filament</keyword>
<dbReference type="PANTHER" id="PTHR23239:SF44">
    <property type="entry name" value="KERATIN, TYPE I CYTOSKELETAL 23"/>
    <property type="match status" value="1"/>
</dbReference>
<dbReference type="Ensembl" id="ENSSMRT00000006529.1">
    <property type="protein sequence ID" value="ENSSMRP00000005555.1"/>
    <property type="gene ID" value="ENSSMRG00000004509.1"/>
</dbReference>
<dbReference type="AlphaFoldDB" id="A0A8D0BAI2"/>
<evidence type="ECO:0000313" key="6">
    <source>
        <dbReference type="Ensembl" id="ENSSMRP00000005555.1"/>
    </source>
</evidence>
<dbReference type="GO" id="GO:0005198">
    <property type="term" value="F:structural molecule activity"/>
    <property type="evidence" value="ECO:0007669"/>
    <property type="project" value="InterPro"/>
</dbReference>
<dbReference type="Gene3D" id="1.20.5.1160">
    <property type="entry name" value="Vasodilator-stimulated phosphoprotein"/>
    <property type="match status" value="1"/>
</dbReference>
<dbReference type="SUPFAM" id="SSF64593">
    <property type="entry name" value="Intermediate filament protein, coiled coil region"/>
    <property type="match status" value="2"/>
</dbReference>
<comment type="similarity">
    <text evidence="3">Belongs to the intermediate filament family.</text>
</comment>
<dbReference type="OMA" id="SCILEWH"/>
<reference evidence="6" key="1">
    <citation type="submission" date="2025-08" db="UniProtKB">
        <authorList>
            <consortium name="Ensembl"/>
        </authorList>
    </citation>
    <scope>IDENTIFICATION</scope>
</reference>
<dbReference type="InterPro" id="IPR018039">
    <property type="entry name" value="IF_conserved"/>
</dbReference>
<dbReference type="PANTHER" id="PTHR23239">
    <property type="entry name" value="INTERMEDIATE FILAMENT"/>
    <property type="match status" value="1"/>
</dbReference>
<name>A0A8D0BAI2_SALMN</name>
<organism evidence="6 7">
    <name type="scientific">Salvator merianae</name>
    <name type="common">Argentine black and white tegu</name>
    <name type="synonym">Tupinambis merianae</name>
    <dbReference type="NCBI Taxonomy" id="96440"/>
    <lineage>
        <taxon>Eukaryota</taxon>
        <taxon>Metazoa</taxon>
        <taxon>Chordata</taxon>
        <taxon>Craniata</taxon>
        <taxon>Vertebrata</taxon>
        <taxon>Euteleostomi</taxon>
        <taxon>Lepidosauria</taxon>
        <taxon>Squamata</taxon>
        <taxon>Bifurcata</taxon>
        <taxon>Unidentata</taxon>
        <taxon>Episquamata</taxon>
        <taxon>Laterata</taxon>
        <taxon>Teiioidea</taxon>
        <taxon>Teiidae</taxon>
        <taxon>Salvator</taxon>
    </lineage>
</organism>
<dbReference type="SMART" id="SM01391">
    <property type="entry name" value="Filament"/>
    <property type="match status" value="1"/>
</dbReference>
<feature type="coiled-coil region" evidence="4">
    <location>
        <begin position="181"/>
        <end position="215"/>
    </location>
</feature>
<dbReference type="InterPro" id="IPR039008">
    <property type="entry name" value="IF_rod_dom"/>
</dbReference>
<proteinExistence type="inferred from homology"/>
<dbReference type="Pfam" id="PF00038">
    <property type="entry name" value="Filament"/>
    <property type="match status" value="1"/>
</dbReference>
<dbReference type="Gene3D" id="1.20.5.500">
    <property type="entry name" value="Single helix bin"/>
    <property type="match status" value="1"/>
</dbReference>
<evidence type="ECO:0000256" key="2">
    <source>
        <dbReference type="ARBA" id="ARBA00023054"/>
    </source>
</evidence>
<dbReference type="PROSITE" id="PS00226">
    <property type="entry name" value="IF_ROD_1"/>
    <property type="match status" value="1"/>
</dbReference>
<dbReference type="Proteomes" id="UP000694421">
    <property type="component" value="Unplaced"/>
</dbReference>
<dbReference type="InterPro" id="IPR002957">
    <property type="entry name" value="Keratin_I"/>
</dbReference>
<dbReference type="GeneTree" id="ENSGT00940000161077"/>
<dbReference type="GO" id="GO:0005882">
    <property type="term" value="C:intermediate filament"/>
    <property type="evidence" value="ECO:0007669"/>
    <property type="project" value="UniProtKB-KW"/>
</dbReference>
<dbReference type="Gene3D" id="1.20.5.170">
    <property type="match status" value="1"/>
</dbReference>
<feature type="coiled-coil region" evidence="4">
    <location>
        <begin position="75"/>
        <end position="102"/>
    </location>
</feature>
<feature type="domain" description="IF rod" evidence="5">
    <location>
        <begin position="78"/>
        <end position="389"/>
    </location>
</feature>